<dbReference type="Gene3D" id="3.90.550.10">
    <property type="entry name" value="Spore Coat Polysaccharide Biosynthesis Protein SpsA, Chain A"/>
    <property type="match status" value="1"/>
</dbReference>
<sequence>MRKKLTVTIGIPAYNEEANIGKLLRALLAQKQGNFVLKKIIVVSDGGTDKTDNIVTSFNGRLVKLLRNTKRIGQPNVQNLITKKVNTDVLVLINADVLPRNKNFLAEIIRPFYLDSKVGIVGADTLSTKPRTFFEKIIITAREFKKSVYKEINYGSNVYLCHGRARALSKKLYKKIDWPDDCAEDAYSYFYSLTNGFRFKFSSEAAVIFRSPSDLSGHKRQHDRFLEGKNNLILHFDEDLLKQEYQIPSYLFMQQFLINLVSNPFSLILYSVITLFLEISRLINNSVDKKINYSLWQVSASSKKL</sequence>
<dbReference type="PANTHER" id="PTHR43630:SF1">
    <property type="entry name" value="POLY-BETA-1,6-N-ACETYL-D-GLUCOSAMINE SYNTHASE"/>
    <property type="match status" value="1"/>
</dbReference>
<feature type="domain" description="Glycosyltransferase 2-like" evidence="4">
    <location>
        <begin position="8"/>
        <end position="176"/>
    </location>
</feature>
<dbReference type="STRING" id="1802505.A3D01_02560"/>
<dbReference type="EMBL" id="MGGR01000013">
    <property type="protein sequence ID" value="OGM33828.1"/>
    <property type="molecule type" value="Genomic_DNA"/>
</dbReference>
<evidence type="ECO:0000256" key="1">
    <source>
        <dbReference type="ARBA" id="ARBA00006739"/>
    </source>
</evidence>
<dbReference type="InterPro" id="IPR029044">
    <property type="entry name" value="Nucleotide-diphossugar_trans"/>
</dbReference>
<dbReference type="InterPro" id="IPR001173">
    <property type="entry name" value="Glyco_trans_2-like"/>
</dbReference>
<dbReference type="AlphaFoldDB" id="A0A1F7Z4K2"/>
<gene>
    <name evidence="5" type="ORF">A3D01_02560</name>
</gene>
<accession>A0A1F7Z4K2</accession>
<name>A0A1F7Z4K2_9BACT</name>
<evidence type="ECO:0000259" key="4">
    <source>
        <dbReference type="Pfam" id="PF00535"/>
    </source>
</evidence>
<keyword evidence="2" id="KW-0328">Glycosyltransferase</keyword>
<dbReference type="Pfam" id="PF00535">
    <property type="entry name" value="Glycos_transf_2"/>
    <property type="match status" value="1"/>
</dbReference>
<evidence type="ECO:0000313" key="5">
    <source>
        <dbReference type="EMBL" id="OGM33828.1"/>
    </source>
</evidence>
<dbReference type="PANTHER" id="PTHR43630">
    <property type="entry name" value="POLY-BETA-1,6-N-ACETYL-D-GLUCOSAMINE SYNTHASE"/>
    <property type="match status" value="1"/>
</dbReference>
<dbReference type="SUPFAM" id="SSF53448">
    <property type="entry name" value="Nucleotide-diphospho-sugar transferases"/>
    <property type="match status" value="1"/>
</dbReference>
<dbReference type="GO" id="GO:0016757">
    <property type="term" value="F:glycosyltransferase activity"/>
    <property type="evidence" value="ECO:0007669"/>
    <property type="project" value="UniProtKB-KW"/>
</dbReference>
<organism evidence="5 6">
    <name type="scientific">Candidatus Woesebacteria bacterium RIFCSPHIGHO2_02_FULL_39_13</name>
    <dbReference type="NCBI Taxonomy" id="1802505"/>
    <lineage>
        <taxon>Bacteria</taxon>
        <taxon>Candidatus Woeseibacteriota</taxon>
    </lineage>
</organism>
<reference evidence="5 6" key="1">
    <citation type="journal article" date="2016" name="Nat. Commun.">
        <title>Thousands of microbial genomes shed light on interconnected biogeochemical processes in an aquifer system.</title>
        <authorList>
            <person name="Anantharaman K."/>
            <person name="Brown C.T."/>
            <person name="Hug L.A."/>
            <person name="Sharon I."/>
            <person name="Castelle C.J."/>
            <person name="Probst A.J."/>
            <person name="Thomas B.C."/>
            <person name="Singh A."/>
            <person name="Wilkins M.J."/>
            <person name="Karaoz U."/>
            <person name="Brodie E.L."/>
            <person name="Williams K.H."/>
            <person name="Hubbard S.S."/>
            <person name="Banfield J.F."/>
        </authorList>
    </citation>
    <scope>NUCLEOTIDE SEQUENCE [LARGE SCALE GENOMIC DNA]</scope>
</reference>
<proteinExistence type="inferred from homology"/>
<keyword evidence="3" id="KW-0808">Transferase</keyword>
<comment type="caution">
    <text evidence="5">The sequence shown here is derived from an EMBL/GenBank/DDBJ whole genome shotgun (WGS) entry which is preliminary data.</text>
</comment>
<evidence type="ECO:0000256" key="2">
    <source>
        <dbReference type="ARBA" id="ARBA00022676"/>
    </source>
</evidence>
<protein>
    <recommendedName>
        <fullName evidence="4">Glycosyltransferase 2-like domain-containing protein</fullName>
    </recommendedName>
</protein>
<comment type="similarity">
    <text evidence="1">Belongs to the glycosyltransferase 2 family.</text>
</comment>
<evidence type="ECO:0000256" key="3">
    <source>
        <dbReference type="ARBA" id="ARBA00022679"/>
    </source>
</evidence>
<evidence type="ECO:0000313" key="6">
    <source>
        <dbReference type="Proteomes" id="UP000177169"/>
    </source>
</evidence>
<dbReference type="Proteomes" id="UP000177169">
    <property type="component" value="Unassembled WGS sequence"/>
</dbReference>